<dbReference type="EMBL" id="HAEB01001206">
    <property type="protein sequence ID" value="SBQ47681.1"/>
    <property type="molecule type" value="Transcribed_RNA"/>
</dbReference>
<name>A0A1A8EMB3_9TELE</name>
<dbReference type="AlphaFoldDB" id="A0A1A8EMB3"/>
<accession>A0A1A8EMB3</accession>
<sequence>MYFQAFLIDGLVRWNEDRAAAAEGHKAPLLSYSGHLRHALNQKSQRVLGHQMVKDFTKPAAYTGELIGVEYLFQQTGRVLEDVSVDPDAPDEAAAVTDLDEVDEGIQEDVGDFVAAFVLEVPSTSTSGAARSGDPADAPRSEPSHPAAPAHHAPPEVPGSQTPEEKHSSDSEEEIQGPEGQPGYQHVLKLAQALVELRSLQGLSDSRVDRLITLWQRLPERDKQRIVYPSRYRERQTKGRFKAAKGKDTSCPGIVSLQRCLGGEPSGAANWPDASRVVEAMCSQLCRLHPAAGRVEGVSRSRWFLIRDDYMAVRQVVLNCPRLMAQTQLHLYELNQKTISQWFSRRQKGWEKRVLEQGTGAVSAPTFSHQPIPSAKGLSSVQVGRGQPFKYNLPEEQQPGPSSRGLPPPPLPPPAPHPGPSTSCNLPPSSAQSLHAIRPSLGSTPLSPPVIIPRTTAFRRRKAAEAAAASGVQAPPSKTARQQFTCSKCGQPKRLDTGHTRIAGVSYCATVGGKSVEEWKKEMKSKTGGGPEKQ</sequence>
<dbReference type="PANTHER" id="PTHR47773">
    <property type="entry name" value="SI:DKEY-9I5.2-RELATED"/>
    <property type="match status" value="1"/>
</dbReference>
<feature type="compositionally biased region" description="Pro residues" evidence="1">
    <location>
        <begin position="406"/>
        <end position="419"/>
    </location>
</feature>
<feature type="region of interest" description="Disordered" evidence="1">
    <location>
        <begin position="390"/>
        <end position="433"/>
    </location>
</feature>
<gene>
    <name evidence="2" type="primary">Nfu_g_1_005021</name>
</gene>
<evidence type="ECO:0000256" key="1">
    <source>
        <dbReference type="SAM" id="MobiDB-lite"/>
    </source>
</evidence>
<feature type="region of interest" description="Disordered" evidence="1">
    <location>
        <begin position="124"/>
        <end position="182"/>
    </location>
</feature>
<reference evidence="2" key="2">
    <citation type="submission" date="2016-06" db="EMBL/GenBank/DDBJ databases">
        <title>The genome of a short-lived fish provides insights into sex chromosome evolution and the genetic control of aging.</title>
        <authorList>
            <person name="Reichwald K."/>
            <person name="Felder M."/>
            <person name="Petzold A."/>
            <person name="Koch P."/>
            <person name="Groth M."/>
            <person name="Platzer M."/>
        </authorList>
    </citation>
    <scope>NUCLEOTIDE SEQUENCE</scope>
    <source>
        <tissue evidence="2">Brain</tissue>
    </source>
</reference>
<feature type="compositionally biased region" description="Polar residues" evidence="1">
    <location>
        <begin position="422"/>
        <end position="433"/>
    </location>
</feature>
<feature type="region of interest" description="Disordered" evidence="1">
    <location>
        <begin position="362"/>
        <end position="381"/>
    </location>
</feature>
<feature type="compositionally biased region" description="Polar residues" evidence="1">
    <location>
        <begin position="479"/>
        <end position="488"/>
    </location>
</feature>
<feature type="region of interest" description="Disordered" evidence="1">
    <location>
        <begin position="467"/>
        <end position="497"/>
    </location>
</feature>
<proteinExistence type="predicted"/>
<reference evidence="2" key="1">
    <citation type="submission" date="2016-05" db="EMBL/GenBank/DDBJ databases">
        <authorList>
            <person name="Lavstsen T."/>
            <person name="Jespersen J.S."/>
        </authorList>
    </citation>
    <scope>NUCLEOTIDE SEQUENCE</scope>
    <source>
        <tissue evidence="2">Brain</tissue>
    </source>
</reference>
<feature type="compositionally biased region" description="Polar residues" evidence="1">
    <location>
        <begin position="365"/>
        <end position="381"/>
    </location>
</feature>
<dbReference type="PANTHER" id="PTHR47773:SF1">
    <property type="entry name" value="C2H2-TYPE DOMAIN-CONTAINING PROTEIN"/>
    <property type="match status" value="1"/>
</dbReference>
<evidence type="ECO:0000313" key="2">
    <source>
        <dbReference type="EMBL" id="SBQ47681.1"/>
    </source>
</evidence>
<organism evidence="2">
    <name type="scientific">Nothobranchius korthausae</name>
    <dbReference type="NCBI Taxonomy" id="1143690"/>
    <lineage>
        <taxon>Eukaryota</taxon>
        <taxon>Metazoa</taxon>
        <taxon>Chordata</taxon>
        <taxon>Craniata</taxon>
        <taxon>Vertebrata</taxon>
        <taxon>Euteleostomi</taxon>
        <taxon>Actinopterygii</taxon>
        <taxon>Neopterygii</taxon>
        <taxon>Teleostei</taxon>
        <taxon>Neoteleostei</taxon>
        <taxon>Acanthomorphata</taxon>
        <taxon>Ovalentaria</taxon>
        <taxon>Atherinomorphae</taxon>
        <taxon>Cyprinodontiformes</taxon>
        <taxon>Nothobranchiidae</taxon>
        <taxon>Nothobranchius</taxon>
    </lineage>
</organism>
<protein>
    <submittedName>
        <fullName evidence="2">Uncharacterized protein</fullName>
    </submittedName>
</protein>